<gene>
    <name evidence="2" type="ORF">FOZ63_027218</name>
</gene>
<reference evidence="2 3" key="1">
    <citation type="submission" date="2020-04" db="EMBL/GenBank/DDBJ databases">
        <title>Perkinsus olseni comparative genomics.</title>
        <authorList>
            <person name="Bogema D.R."/>
        </authorList>
    </citation>
    <scope>NUCLEOTIDE SEQUENCE [LARGE SCALE GENOMIC DNA]</scope>
    <source>
        <strain evidence="2 3">ATCC PRA-207</strain>
    </source>
</reference>
<dbReference type="Proteomes" id="UP000553632">
    <property type="component" value="Unassembled WGS sequence"/>
</dbReference>
<feature type="compositionally biased region" description="Low complexity" evidence="1">
    <location>
        <begin position="616"/>
        <end position="632"/>
    </location>
</feature>
<feature type="non-terminal residue" evidence="2">
    <location>
        <position position="1"/>
    </location>
</feature>
<dbReference type="AlphaFoldDB" id="A0A7J6PTR4"/>
<feature type="region of interest" description="Disordered" evidence="1">
    <location>
        <begin position="607"/>
        <end position="632"/>
    </location>
</feature>
<keyword evidence="3" id="KW-1185">Reference proteome</keyword>
<protein>
    <submittedName>
        <fullName evidence="2">Uncharacterized protein</fullName>
    </submittedName>
</protein>
<evidence type="ECO:0000313" key="3">
    <source>
        <dbReference type="Proteomes" id="UP000553632"/>
    </source>
</evidence>
<comment type="caution">
    <text evidence="2">The sequence shown here is derived from an EMBL/GenBank/DDBJ whole genome shotgun (WGS) entry which is preliminary data.</text>
</comment>
<evidence type="ECO:0000313" key="2">
    <source>
        <dbReference type="EMBL" id="KAF4699594.1"/>
    </source>
</evidence>
<organism evidence="2 3">
    <name type="scientific">Perkinsus olseni</name>
    <name type="common">Perkinsus atlanticus</name>
    <dbReference type="NCBI Taxonomy" id="32597"/>
    <lineage>
        <taxon>Eukaryota</taxon>
        <taxon>Sar</taxon>
        <taxon>Alveolata</taxon>
        <taxon>Perkinsozoa</taxon>
        <taxon>Perkinsea</taxon>
        <taxon>Perkinsida</taxon>
        <taxon>Perkinsidae</taxon>
        <taxon>Perkinsus</taxon>
    </lineage>
</organism>
<evidence type="ECO:0000256" key="1">
    <source>
        <dbReference type="SAM" id="MobiDB-lite"/>
    </source>
</evidence>
<sequence>HSVALTPSQTLVLGSDGASSRPKPILWISEEALRTSRLKLGSGVRAQPPKGPHKGINKHAVDRIAALGEIDLVTKFITTFFGKASEYICTAVQKGHSVNIDFNPVGRLAIDTTTGLVSFQGIEHDFANVTLQEAADPLGDRSGVFSLPITPVHASWRACACRCVLQACCPRFHAYRGIDILSLHKEKLTIRHLVEEKARRLAQKLEDQQQPSRALNASMSVPGLSLGSGGERKLGALVVGRGQLPRAMRSLLLTTPASVGGRERKAPPGVAEMPPLLDVFSRTPAASFKDSLVRPSLVAEIGSYHAPPWSRLLEMDTRPGKAGLTWARHKAEAWQAMEVELSMKERLQRRLWNTLVPPPLPEHLEKSSRSLRPVGSGSRLEKTLCKWLIDGPMFRNILSRYNYYVETSSRSSGVPLDDLCPIEGEVLTRVQAKMAGQMQLWPDVDYNSRMHGMEQEVLSGYIAALRKAIVDYNLRYIFQRRRLDIPLTPSLLPPPFGANAFLVGDIMTLGGPPTEHWRRLVAHSRASLSDGKYAAPTFLCTQLTRQWSEGDYAEISLFGLEDQKELIDIERAQLIQLQYLEGKVKYLTDEWHTKALELISQEPTLLAQASGEEPQADGVPSPSSGAGSPKSSAAAAFARTGAMDGADWPTCNPDCLIEASTHLMSLMIRSVVERSCEKFIAHFEGFCPQSTKPLGYPEVAQLPLGTADEPQALLLNTLVVDGNTVKLKYSPDYCHERLTRLYKDIVISMNGLKGPASVLPSEEPGQHRTALYEVTAGEGHISSLLKRLESVVTVCLHAAGTVSDMYEPHLALLTEVERAREMASLIAQIPDLLTKGEEAAGSTVEADAIIEYVRKLREAKRSVLDDCRSLLRTAMMATDCSEVNETLCKRSAECIDIVTTALNDRVRERSQKFTASVAALEARFQEVPESEQAL</sequence>
<proteinExistence type="predicted"/>
<dbReference type="EMBL" id="JABANO010037790">
    <property type="protein sequence ID" value="KAF4699594.1"/>
    <property type="molecule type" value="Genomic_DNA"/>
</dbReference>
<accession>A0A7J6PTR4</accession>
<name>A0A7J6PTR4_PEROL</name>
<feature type="non-terminal residue" evidence="2">
    <location>
        <position position="934"/>
    </location>
</feature>